<keyword evidence="3 7" id="KW-0547">Nucleotide-binding</keyword>
<dbReference type="EMBL" id="NHTK01001381">
    <property type="protein sequence ID" value="PPQ98631.1"/>
    <property type="molecule type" value="Genomic_DNA"/>
</dbReference>
<evidence type="ECO:0000259" key="9">
    <source>
        <dbReference type="PROSITE" id="PS50290"/>
    </source>
</evidence>
<comment type="caution">
    <text evidence="10">The sequence shown here is derived from an EMBL/GenBank/DDBJ whole genome shotgun (WGS) entry which is preliminary data.</text>
</comment>
<dbReference type="GO" id="GO:0005886">
    <property type="term" value="C:plasma membrane"/>
    <property type="evidence" value="ECO:0007669"/>
    <property type="project" value="UniProtKB-SubCell"/>
</dbReference>
<keyword evidence="1 7" id="KW-1003">Cell membrane</keyword>
<dbReference type="GO" id="GO:0004430">
    <property type="term" value="F:1-phosphatidylinositol 4-kinase activity"/>
    <property type="evidence" value="ECO:0007669"/>
    <property type="project" value="UniProtKB-UniRule"/>
</dbReference>
<feature type="compositionally biased region" description="Polar residues" evidence="8">
    <location>
        <begin position="580"/>
        <end position="595"/>
    </location>
</feature>
<dbReference type="InterPro" id="IPR039756">
    <property type="entry name" value="Lsb6/PI4K2"/>
</dbReference>
<protein>
    <recommendedName>
        <fullName evidence="7">Phosphatidylinositol 4-kinase</fullName>
        <ecNumber evidence="7">2.7.1.67</ecNumber>
    </recommendedName>
</protein>
<name>A0A409Y6R6_9AGAR</name>
<feature type="region of interest" description="Disordered" evidence="8">
    <location>
        <begin position="1"/>
        <end position="43"/>
    </location>
</feature>
<feature type="compositionally biased region" description="Polar residues" evidence="8">
    <location>
        <begin position="687"/>
        <end position="703"/>
    </location>
</feature>
<reference evidence="10 11" key="1">
    <citation type="journal article" date="2018" name="Evol. Lett.">
        <title>Horizontal gene cluster transfer increased hallucinogenic mushroom diversity.</title>
        <authorList>
            <person name="Reynolds H.T."/>
            <person name="Vijayakumar V."/>
            <person name="Gluck-Thaler E."/>
            <person name="Korotkin H.B."/>
            <person name="Matheny P.B."/>
            <person name="Slot J.C."/>
        </authorList>
    </citation>
    <scope>NUCLEOTIDE SEQUENCE [LARGE SCALE GENOMIC DNA]</scope>
    <source>
        <strain evidence="10 11">2629</strain>
    </source>
</reference>
<dbReference type="STRING" id="181874.A0A409Y6R6"/>
<evidence type="ECO:0000313" key="10">
    <source>
        <dbReference type="EMBL" id="PPQ98631.1"/>
    </source>
</evidence>
<dbReference type="InParanoid" id="A0A409Y6R6"/>
<keyword evidence="6" id="KW-0472">Membrane</keyword>
<evidence type="ECO:0000256" key="1">
    <source>
        <dbReference type="ARBA" id="ARBA00022475"/>
    </source>
</evidence>
<dbReference type="PANTHER" id="PTHR12865">
    <property type="entry name" value="PHOSPHATIDYLINOSITOL 4-KINASE TYPE-II"/>
    <property type="match status" value="1"/>
</dbReference>
<dbReference type="InterPro" id="IPR000403">
    <property type="entry name" value="PI3/4_kinase_cat_dom"/>
</dbReference>
<dbReference type="GO" id="GO:0007030">
    <property type="term" value="P:Golgi organization"/>
    <property type="evidence" value="ECO:0007669"/>
    <property type="project" value="TreeGrafter"/>
</dbReference>
<dbReference type="PROSITE" id="PS50290">
    <property type="entry name" value="PI3_4_KINASE_3"/>
    <property type="match status" value="1"/>
</dbReference>
<keyword evidence="2 7" id="KW-0808">Transferase</keyword>
<comment type="cofactor">
    <cofactor evidence="7">
        <name>Mg(2+)</name>
        <dbReference type="ChEBI" id="CHEBI:18420"/>
    </cofactor>
    <cofactor evidence="7">
        <name>Mn(2+)</name>
        <dbReference type="ChEBI" id="CHEBI:29035"/>
    </cofactor>
</comment>
<evidence type="ECO:0000313" key="11">
    <source>
        <dbReference type="Proteomes" id="UP000284842"/>
    </source>
</evidence>
<dbReference type="GO" id="GO:0046854">
    <property type="term" value="P:phosphatidylinositol phosphate biosynthetic process"/>
    <property type="evidence" value="ECO:0007669"/>
    <property type="project" value="UniProtKB-UniRule"/>
</dbReference>
<keyword evidence="4 7" id="KW-0418">Kinase</keyword>
<dbReference type="GO" id="GO:0005524">
    <property type="term" value="F:ATP binding"/>
    <property type="evidence" value="ECO:0007669"/>
    <property type="project" value="UniProtKB-UniRule"/>
</dbReference>
<keyword evidence="11" id="KW-1185">Reference proteome</keyword>
<dbReference type="GO" id="GO:0005768">
    <property type="term" value="C:endosome"/>
    <property type="evidence" value="ECO:0007669"/>
    <property type="project" value="UniProtKB-UniRule"/>
</dbReference>
<comment type="similarity">
    <text evidence="7">Belongs to the PI3/PI4-kinase family.</text>
</comment>
<feature type="region of interest" description="Disordered" evidence="8">
    <location>
        <begin position="577"/>
        <end position="628"/>
    </location>
</feature>
<proteinExistence type="inferred from homology"/>
<dbReference type="PANTHER" id="PTHR12865:SF1">
    <property type="entry name" value="PHOSPHATIDYLINOSITOL 4-KINASE TYPE 2"/>
    <property type="match status" value="1"/>
</dbReference>
<feature type="compositionally biased region" description="Basic and acidic residues" evidence="8">
    <location>
        <begin position="13"/>
        <end position="23"/>
    </location>
</feature>
<evidence type="ECO:0000256" key="3">
    <source>
        <dbReference type="ARBA" id="ARBA00022741"/>
    </source>
</evidence>
<dbReference type="InterPro" id="IPR018936">
    <property type="entry name" value="PI3/4_kinase_CS"/>
</dbReference>
<dbReference type="OrthoDB" id="3349449at2759"/>
<feature type="compositionally biased region" description="Acidic residues" evidence="8">
    <location>
        <begin position="667"/>
        <end position="677"/>
    </location>
</feature>
<evidence type="ECO:0000256" key="4">
    <source>
        <dbReference type="ARBA" id="ARBA00022777"/>
    </source>
</evidence>
<evidence type="ECO:0000256" key="5">
    <source>
        <dbReference type="ARBA" id="ARBA00022840"/>
    </source>
</evidence>
<dbReference type="EC" id="2.7.1.67" evidence="7"/>
<comment type="catalytic activity">
    <reaction evidence="7">
        <text>a 1,2-diacyl-sn-glycero-3-phospho-(1D-myo-inositol) + ATP = a 1,2-diacyl-sn-glycero-3-phospho-(1D-myo-inositol 4-phosphate) + ADP + H(+)</text>
        <dbReference type="Rhea" id="RHEA:19877"/>
        <dbReference type="ChEBI" id="CHEBI:15378"/>
        <dbReference type="ChEBI" id="CHEBI:30616"/>
        <dbReference type="ChEBI" id="CHEBI:57880"/>
        <dbReference type="ChEBI" id="CHEBI:58178"/>
        <dbReference type="ChEBI" id="CHEBI:456216"/>
        <dbReference type="EC" id="2.7.1.67"/>
    </reaction>
</comment>
<feature type="compositionally biased region" description="Polar residues" evidence="8">
    <location>
        <begin position="24"/>
        <end position="36"/>
    </location>
</feature>
<evidence type="ECO:0000256" key="2">
    <source>
        <dbReference type="ARBA" id="ARBA00022679"/>
    </source>
</evidence>
<feature type="domain" description="PI3K/PI4K catalytic" evidence="9">
    <location>
        <begin position="128"/>
        <end position="564"/>
    </location>
</feature>
<gene>
    <name evidence="10" type="ORF">CVT24_003964</name>
</gene>
<dbReference type="FunCoup" id="A0A409Y6R6">
    <property type="interactions" value="149"/>
</dbReference>
<feature type="region of interest" description="Disordered" evidence="8">
    <location>
        <begin position="409"/>
        <end position="439"/>
    </location>
</feature>
<evidence type="ECO:0000256" key="8">
    <source>
        <dbReference type="SAM" id="MobiDB-lite"/>
    </source>
</evidence>
<accession>A0A409Y6R6</accession>
<dbReference type="Proteomes" id="UP000284842">
    <property type="component" value="Unassembled WGS sequence"/>
</dbReference>
<feature type="region of interest" description="Disordered" evidence="8">
    <location>
        <begin position="751"/>
        <end position="770"/>
    </location>
</feature>
<evidence type="ECO:0000256" key="6">
    <source>
        <dbReference type="ARBA" id="ARBA00023136"/>
    </source>
</evidence>
<dbReference type="GO" id="GO:0000329">
    <property type="term" value="C:fungal-type vacuole membrane"/>
    <property type="evidence" value="ECO:0007669"/>
    <property type="project" value="TreeGrafter"/>
</dbReference>
<dbReference type="Pfam" id="PF00454">
    <property type="entry name" value="PI3_PI4_kinase"/>
    <property type="match status" value="1"/>
</dbReference>
<sequence>MTPSRADYQPLQTHDDDADREQDPTSSTDVASGSQTRAHRRFGRQGSIDLTKLDNAFKRWTESIAQKVKRKKKTADHSRKQIWRSAFEPAVLGLPSSGWSKTLDHNPPMTQADFDSVVRSVKAAISEGIHPKMITKGSSGSYFARAKVDGRVQTVAVFKPKDEEPYGRLNPKTTKWLHRQFRWIIPFGRACLIPNLSYISEAAASLLDQRLDLHIVPPTQLVSLSSQAFFYDWLDRNAAKKGKPLPEKIGSMQYFLHGFQGELFFDASDFLRKHPWPGRAISDTFDDSTHRHGNVSKRFLGALKIICGRTGDTDDAYDDADYEDERVLYDATETSDVHRPFYWSQQLQQSFREELEKLVILDYLMLNTDRGADNYMIKYCEGDHEKALVDVAPTRSVRLEMPVMSELRRTETSNAPRMTPSTSYQQTLSPVASGSSTPNDYRRKPHIHIAAIDNSLSFPHEHPQGWRSYTYGWLYLPVSIIGRPFSDKTRNHFLPLLTSKAWWEETTFQLERLFAVDPDFHPKMFARQLAVIKGNQMSSVEYRSITETCSFKDEGPLELTRRTKVLVWSDEIEVPEESFQDTVNEPTSPRPSISSVPAPRRARSQSYGSEFPPPMRRSSTDASGVPRPVPFAAKFQRVHPGTTGVTVLEHLERLDAVEASLQRLGGGEDDEEEEDVGDMAQQKKKASSTPDVSTQHTGTQPTSPFSPPGSPLPTLQEVSPEGSSPRSSVDEQDLVTLSKSASHVEGVSIFGASGSFSTSGIDWIQNGESSPKRMVIVEV</sequence>
<dbReference type="GO" id="GO:0005802">
    <property type="term" value="C:trans-Golgi network"/>
    <property type="evidence" value="ECO:0007669"/>
    <property type="project" value="TreeGrafter"/>
</dbReference>
<organism evidence="10 11">
    <name type="scientific">Panaeolus cyanescens</name>
    <dbReference type="NCBI Taxonomy" id="181874"/>
    <lineage>
        <taxon>Eukaryota</taxon>
        <taxon>Fungi</taxon>
        <taxon>Dikarya</taxon>
        <taxon>Basidiomycota</taxon>
        <taxon>Agaricomycotina</taxon>
        <taxon>Agaricomycetes</taxon>
        <taxon>Agaricomycetidae</taxon>
        <taxon>Agaricales</taxon>
        <taxon>Agaricineae</taxon>
        <taxon>Galeropsidaceae</taxon>
        <taxon>Panaeolus</taxon>
    </lineage>
</organism>
<keyword evidence="5 7" id="KW-0067">ATP-binding</keyword>
<dbReference type="PROSITE" id="PS00916">
    <property type="entry name" value="PI3_4_KINASE_2"/>
    <property type="match status" value="1"/>
</dbReference>
<feature type="region of interest" description="Disordered" evidence="8">
    <location>
        <begin position="664"/>
        <end position="734"/>
    </location>
</feature>
<dbReference type="AlphaFoldDB" id="A0A409Y6R6"/>
<dbReference type="GO" id="GO:0007032">
    <property type="term" value="P:endosome organization"/>
    <property type="evidence" value="ECO:0007669"/>
    <property type="project" value="TreeGrafter"/>
</dbReference>
<feature type="compositionally biased region" description="Polar residues" evidence="8">
    <location>
        <begin position="412"/>
        <end position="439"/>
    </location>
</feature>
<evidence type="ECO:0000256" key="7">
    <source>
        <dbReference type="RuleBase" id="RU367084"/>
    </source>
</evidence>
<comment type="subcellular location">
    <subcellularLocation>
        <location evidence="7">Cell membrane</location>
        <topology evidence="7">Peripheral membrane protein</topology>
    </subcellularLocation>
    <subcellularLocation>
        <location evidence="7">Vacuole membrane</location>
        <topology evidence="7">Peripheral membrane protein</topology>
    </subcellularLocation>
</comment>